<organism evidence="2 3">
    <name type="scientific">Mycolicibacterium iranicum</name>
    <name type="common">Mycobacterium iranicum</name>
    <dbReference type="NCBI Taxonomy" id="912594"/>
    <lineage>
        <taxon>Bacteria</taxon>
        <taxon>Bacillati</taxon>
        <taxon>Actinomycetota</taxon>
        <taxon>Actinomycetes</taxon>
        <taxon>Mycobacteriales</taxon>
        <taxon>Mycobacteriaceae</taxon>
        <taxon>Mycolicibacterium</taxon>
    </lineage>
</organism>
<dbReference type="EMBL" id="JAPQYE010000001">
    <property type="protein sequence ID" value="MCZ0727055.1"/>
    <property type="molecule type" value="Genomic_DNA"/>
</dbReference>
<proteinExistence type="predicted"/>
<evidence type="ECO:0000313" key="2">
    <source>
        <dbReference type="EMBL" id="MCZ0727055.1"/>
    </source>
</evidence>
<evidence type="ECO:0000256" key="1">
    <source>
        <dbReference type="SAM" id="Phobius"/>
    </source>
</evidence>
<name>A0ABT4HA41_MYCIR</name>
<reference evidence="2" key="1">
    <citation type="submission" date="2022-12" db="EMBL/GenBank/DDBJ databases">
        <title>Whole genome sequence of Mycolicibacterium iranicum strain SBH312.</title>
        <authorList>
            <person name="Jani J."/>
            <person name="Arifin Mustapha Z."/>
            <person name="Ahmed K."/>
            <person name="Kai Ling C."/>
        </authorList>
    </citation>
    <scope>NUCLEOTIDE SEQUENCE</scope>
    <source>
        <strain evidence="2">SBH312</strain>
    </source>
</reference>
<feature type="transmembrane region" description="Helical" evidence="1">
    <location>
        <begin position="36"/>
        <end position="58"/>
    </location>
</feature>
<accession>A0ABT4HA41</accession>
<keyword evidence="1" id="KW-0472">Membrane</keyword>
<keyword evidence="3" id="KW-1185">Reference proteome</keyword>
<dbReference type="RefSeq" id="WP_235065510.1">
    <property type="nucleotide sequence ID" value="NZ_JAPQYE010000001.1"/>
</dbReference>
<comment type="caution">
    <text evidence="2">The sequence shown here is derived from an EMBL/GenBank/DDBJ whole genome shotgun (WGS) entry which is preliminary data.</text>
</comment>
<protein>
    <submittedName>
        <fullName evidence="2">Uncharacterized protein</fullName>
    </submittedName>
</protein>
<keyword evidence="1" id="KW-1133">Transmembrane helix</keyword>
<gene>
    <name evidence="2" type="ORF">OY187_03275</name>
</gene>
<sequence length="116" mass="13493">MTIREVAGRMEKVTDPDGVQWRVRRWWWKTVPWETGFATLDALIFLIVLPFMVMWPFWLASKWLGASWTILVERDGTQVSREHVRGWGKSGERVRELAQQAQAGTLAHTLALTEQQ</sequence>
<dbReference type="Proteomes" id="UP001084650">
    <property type="component" value="Unassembled WGS sequence"/>
</dbReference>
<keyword evidence="1" id="KW-0812">Transmembrane</keyword>
<evidence type="ECO:0000313" key="3">
    <source>
        <dbReference type="Proteomes" id="UP001084650"/>
    </source>
</evidence>